<evidence type="ECO:0000313" key="2">
    <source>
        <dbReference type="EMBL" id="HJC36062.1"/>
    </source>
</evidence>
<feature type="transmembrane region" description="Helical" evidence="1">
    <location>
        <begin position="255"/>
        <end position="273"/>
    </location>
</feature>
<feature type="transmembrane region" description="Helical" evidence="1">
    <location>
        <begin position="143"/>
        <end position="160"/>
    </location>
</feature>
<comment type="caution">
    <text evidence="2">The sequence shown here is derived from an EMBL/GenBank/DDBJ whole genome shotgun (WGS) entry which is preliminary data.</text>
</comment>
<keyword evidence="1" id="KW-0472">Membrane</keyword>
<dbReference type="Proteomes" id="UP000823896">
    <property type="component" value="Unassembled WGS sequence"/>
</dbReference>
<feature type="transmembrane region" description="Helical" evidence="1">
    <location>
        <begin position="85"/>
        <end position="110"/>
    </location>
</feature>
<feature type="transmembrane region" description="Helical" evidence="1">
    <location>
        <begin position="279"/>
        <end position="297"/>
    </location>
</feature>
<dbReference type="AlphaFoldDB" id="A0A9D2NPG8"/>
<accession>A0A9D2NPG8</accession>
<name>A0A9D2NPG8_9FIRM</name>
<feature type="transmembrane region" description="Helical" evidence="1">
    <location>
        <begin position="116"/>
        <end position="136"/>
    </location>
</feature>
<feature type="transmembrane region" description="Helical" evidence="1">
    <location>
        <begin position="213"/>
        <end position="235"/>
    </location>
</feature>
<evidence type="ECO:0000313" key="3">
    <source>
        <dbReference type="Proteomes" id="UP000823896"/>
    </source>
</evidence>
<keyword evidence="1" id="KW-1133">Transmembrane helix</keyword>
<feature type="transmembrane region" description="Helical" evidence="1">
    <location>
        <begin position="45"/>
        <end position="65"/>
    </location>
</feature>
<organism evidence="2 3">
    <name type="scientific">Candidatus Merdibacter merdavium</name>
    <dbReference type="NCBI Taxonomy" id="2838692"/>
    <lineage>
        <taxon>Bacteria</taxon>
        <taxon>Bacillati</taxon>
        <taxon>Bacillota</taxon>
        <taxon>Erysipelotrichia</taxon>
        <taxon>Erysipelotrichales</taxon>
        <taxon>Erysipelotrichaceae</taxon>
        <taxon>Merdibacter</taxon>
    </lineage>
</organism>
<proteinExistence type="predicted"/>
<keyword evidence="1" id="KW-0812">Transmembrane</keyword>
<dbReference type="EMBL" id="DWWM01000016">
    <property type="protein sequence ID" value="HJC36062.1"/>
    <property type="molecule type" value="Genomic_DNA"/>
</dbReference>
<reference evidence="2" key="2">
    <citation type="submission" date="2021-04" db="EMBL/GenBank/DDBJ databases">
        <authorList>
            <person name="Gilroy R."/>
        </authorList>
    </citation>
    <scope>NUCLEOTIDE SEQUENCE</scope>
    <source>
        <strain evidence="2">CHK187-11901</strain>
    </source>
</reference>
<evidence type="ECO:0000256" key="1">
    <source>
        <dbReference type="SAM" id="Phobius"/>
    </source>
</evidence>
<feature type="transmembrane region" description="Helical" evidence="1">
    <location>
        <begin position="304"/>
        <end position="327"/>
    </location>
</feature>
<reference evidence="2" key="1">
    <citation type="journal article" date="2021" name="PeerJ">
        <title>Extensive microbial diversity within the chicken gut microbiome revealed by metagenomics and culture.</title>
        <authorList>
            <person name="Gilroy R."/>
            <person name="Ravi A."/>
            <person name="Getino M."/>
            <person name="Pursley I."/>
            <person name="Horton D.L."/>
            <person name="Alikhan N.F."/>
            <person name="Baker D."/>
            <person name="Gharbi K."/>
            <person name="Hall N."/>
            <person name="Watson M."/>
            <person name="Adriaenssens E.M."/>
            <person name="Foster-Nyarko E."/>
            <person name="Jarju S."/>
            <person name="Secka A."/>
            <person name="Antonio M."/>
            <person name="Oren A."/>
            <person name="Chaudhuri R.R."/>
            <person name="La Ragione R."/>
            <person name="Hildebrand F."/>
            <person name="Pallen M.J."/>
        </authorList>
    </citation>
    <scope>NUCLEOTIDE SEQUENCE</scope>
    <source>
        <strain evidence="2">CHK187-11901</strain>
    </source>
</reference>
<protein>
    <submittedName>
        <fullName evidence="2">Uncharacterized protein</fullName>
    </submittedName>
</protein>
<gene>
    <name evidence="2" type="ORF">H9702_02900</name>
</gene>
<sequence length="483" mass="56206">MMTFKQWMKQTMRQYGRHYVVALFACCFLLPLLTGDQGMLWNTRRDVLLIGSGFTAAVAVFQFRFLCQRNAAIFMLGLPLKRRKLFLYCWLAGWMMILPVVLINATFSMLCGDSGFFLPPLAVLYQTMIYAITVFFVTRSRRLLDAVLIGFGWMLALFLFQESFLSFFNDRSQFFIMADEYNIVSDQLQLVLSFLNLIRLGEWSFDPYSFSSWYGLILMAAWLLWLLLAAAASFWSVRAFEQLDAETCGSPSRSYAVYPFLLLVVTFSLLNLITLNEWTLFLSMMIFLIYAVLYCLYRRRIRFTLHMISGFAVLVLAETVISLAFVYTEGMGFVQESPQTGFSSMTLYVPMDTQSNADNLEKLDEVNARYGKKLLNDEMISDITITFTPGNDAYEAVRGIQQQLMRDTGSQWDTYYQILQFDFTNQIDMQSTFCYYVETQEDYDRYMGELLDLLLEQQDDIDVKMGFYNTDIDLYTIYEEEVE</sequence>